<dbReference type="EMBL" id="MJBS01000014">
    <property type="protein sequence ID" value="OHF02228.1"/>
    <property type="molecule type" value="Genomic_DNA"/>
</dbReference>
<name>A0A1G4BLP5_9PEZI</name>
<keyword evidence="2" id="KW-1185">Reference proteome</keyword>
<comment type="caution">
    <text evidence="1">The sequence shown here is derived from an EMBL/GenBank/DDBJ whole genome shotgun (WGS) entry which is preliminary data.</text>
</comment>
<evidence type="ECO:0000313" key="1">
    <source>
        <dbReference type="EMBL" id="OHF02228.1"/>
    </source>
</evidence>
<protein>
    <submittedName>
        <fullName evidence="1">Uncharacterized protein</fullName>
    </submittedName>
</protein>
<accession>A0A1G4BLP5</accession>
<evidence type="ECO:0000313" key="2">
    <source>
        <dbReference type="Proteomes" id="UP000176998"/>
    </source>
</evidence>
<reference evidence="1 2" key="1">
    <citation type="submission" date="2016-09" db="EMBL/GenBank/DDBJ databases">
        <authorList>
            <person name="Capua I."/>
            <person name="De Benedictis P."/>
            <person name="Joannis T."/>
            <person name="Lombin L.H."/>
            <person name="Cattoli G."/>
        </authorList>
    </citation>
    <scope>NUCLEOTIDE SEQUENCE [LARGE SCALE GENOMIC DNA]</scope>
    <source>
        <strain evidence="1 2">IMI 309357</strain>
    </source>
</reference>
<dbReference type="Proteomes" id="UP000176998">
    <property type="component" value="Unassembled WGS sequence"/>
</dbReference>
<gene>
    <name evidence="1" type="ORF">CORC01_02508</name>
</gene>
<sequence length="368" mass="41717">MDYHNPDAFTPFSASDVQASVAMEELGFQRHAKILRTLFSANSSAAYDEDFLLSFKISQQPRRITSPLLADQHDRLPLIRQIISQMSPAPDSSYQPGLHSFVWAWLLVMPLQSLHLIKDMANKSLSPEHFTLRFHRATIAMGSILDQFVLSKSPTTYPVALSDEQNASHLHFCAISNKQYPVYVHILPVAPQPDDFPSPYVKSGQQERAIRSNNMLDLIPLTPELCKMWRKGYWGLEPHLGNVYKGMQSVRIMFRWLGASSARIPTTDLMELDDYLVTVNHNNHPPDGPMPPTDVLSRALLCDGDVFYIVTRNFEESRNVYKCLQIQWDLVKIIHLSGTEPSLVSRFNSVRVGEDMDAHSTTVQQPTP</sequence>
<dbReference type="OrthoDB" id="4777269at2759"/>
<dbReference type="GeneID" id="34555668"/>
<proteinExistence type="predicted"/>
<dbReference type="AlphaFoldDB" id="A0A1G4BLP5"/>
<dbReference type="RefSeq" id="XP_022479370.1">
    <property type="nucleotide sequence ID" value="XM_022614158.1"/>
</dbReference>
<organism evidence="1 2">
    <name type="scientific">Colletotrichum orchidophilum</name>
    <dbReference type="NCBI Taxonomy" id="1209926"/>
    <lineage>
        <taxon>Eukaryota</taxon>
        <taxon>Fungi</taxon>
        <taxon>Dikarya</taxon>
        <taxon>Ascomycota</taxon>
        <taxon>Pezizomycotina</taxon>
        <taxon>Sordariomycetes</taxon>
        <taxon>Hypocreomycetidae</taxon>
        <taxon>Glomerellales</taxon>
        <taxon>Glomerellaceae</taxon>
        <taxon>Colletotrichum</taxon>
    </lineage>
</organism>